<dbReference type="Gene3D" id="3.40.50.360">
    <property type="match status" value="1"/>
</dbReference>
<feature type="domain" description="Flavodoxin-like" evidence="13">
    <location>
        <begin position="3"/>
        <end position="143"/>
    </location>
</feature>
<reference evidence="15 16" key="1">
    <citation type="submission" date="2017-12" db="EMBL/GenBank/DDBJ databases">
        <authorList>
            <person name="Pombert J.-F."/>
            <person name="Haag K.L."/>
            <person name="Ebert D."/>
        </authorList>
    </citation>
    <scope>NUCLEOTIDE SEQUENCE [LARGE SCALE GENOMIC DNA]</scope>
    <source>
        <strain evidence="15">BE-OM-2</strain>
    </source>
</reference>
<dbReference type="InterPro" id="IPR034556">
    <property type="entry name" value="tRNA_wybutosine-synthase"/>
</dbReference>
<keyword evidence="6" id="KW-0949">S-adenosyl-L-methionine</keyword>
<dbReference type="SFLD" id="SFLDS00029">
    <property type="entry name" value="Radical_SAM"/>
    <property type="match status" value="1"/>
</dbReference>
<dbReference type="GO" id="GO:0046872">
    <property type="term" value="F:metal ion binding"/>
    <property type="evidence" value="ECO:0007669"/>
    <property type="project" value="UniProtKB-KW"/>
</dbReference>
<dbReference type="SUPFAM" id="SSF102114">
    <property type="entry name" value="Radical SAM enzymes"/>
    <property type="match status" value="1"/>
</dbReference>
<dbReference type="InterPro" id="IPR029039">
    <property type="entry name" value="Flavoprotein-like_sf"/>
</dbReference>
<dbReference type="SFLD" id="SFLDG01071">
    <property type="entry name" value="tRNA_wybutosine-synthesizing"/>
    <property type="match status" value="1"/>
</dbReference>
<dbReference type="GO" id="GO:0010181">
    <property type="term" value="F:FMN binding"/>
    <property type="evidence" value="ECO:0007669"/>
    <property type="project" value="InterPro"/>
</dbReference>
<dbReference type="CDD" id="cd01335">
    <property type="entry name" value="Radical_SAM"/>
    <property type="match status" value="1"/>
</dbReference>
<evidence type="ECO:0000256" key="1">
    <source>
        <dbReference type="ARBA" id="ARBA00001966"/>
    </source>
</evidence>
<evidence type="ECO:0000256" key="2">
    <source>
        <dbReference type="ARBA" id="ARBA00004797"/>
    </source>
</evidence>
<dbReference type="Gene3D" id="3.20.20.70">
    <property type="entry name" value="Aldolase class I"/>
    <property type="match status" value="1"/>
</dbReference>
<dbReference type="InterPro" id="IPR013917">
    <property type="entry name" value="tRNA_wybutosine-synth"/>
</dbReference>
<keyword evidence="10" id="KW-0411">Iron-sulfur</keyword>
<dbReference type="AlphaFoldDB" id="A0A4Q9KYT7"/>
<dbReference type="Pfam" id="PF04055">
    <property type="entry name" value="Radical_SAM"/>
    <property type="match status" value="1"/>
</dbReference>
<dbReference type="InterPro" id="IPR013785">
    <property type="entry name" value="Aldolase_TIM"/>
</dbReference>
<gene>
    <name evidence="15" type="ORF">CWI36_1721p0010</name>
</gene>
<evidence type="ECO:0000256" key="9">
    <source>
        <dbReference type="ARBA" id="ARBA00023004"/>
    </source>
</evidence>
<comment type="pathway">
    <text evidence="2">tRNA modification; wybutosine-tRNA(Phe) biosynthesis.</text>
</comment>
<dbReference type="Proteomes" id="UP000291404">
    <property type="component" value="Unassembled WGS sequence"/>
</dbReference>
<evidence type="ECO:0000256" key="12">
    <source>
        <dbReference type="ARBA" id="ARBA00049466"/>
    </source>
</evidence>
<comment type="similarity">
    <text evidence="3">Belongs to the TYW1 family.</text>
</comment>
<dbReference type="SFLD" id="SFLDF00284">
    <property type="entry name" value="tRNA_wybutosine-synthesizing"/>
    <property type="match status" value="1"/>
</dbReference>
<dbReference type="InterPro" id="IPR007197">
    <property type="entry name" value="rSAM"/>
</dbReference>
<dbReference type="EC" id="4.1.3.44" evidence="4"/>
<dbReference type="VEuPathDB" id="MicrosporidiaDB:CWI36_1721p0010"/>
<evidence type="ECO:0000256" key="6">
    <source>
        <dbReference type="ARBA" id="ARBA00022691"/>
    </source>
</evidence>
<dbReference type="STRING" id="148818.A0A4Q9KYT7"/>
<evidence type="ECO:0000256" key="3">
    <source>
        <dbReference type="ARBA" id="ARBA00010115"/>
    </source>
</evidence>
<evidence type="ECO:0000256" key="7">
    <source>
        <dbReference type="ARBA" id="ARBA00022694"/>
    </source>
</evidence>
<dbReference type="InterPro" id="IPR008254">
    <property type="entry name" value="Flavodoxin/NO_synth"/>
</dbReference>
<dbReference type="PROSITE" id="PS51918">
    <property type="entry name" value="RADICAL_SAM"/>
    <property type="match status" value="1"/>
</dbReference>
<dbReference type="GO" id="GO:0102521">
    <property type="term" value="F:tRNA-4-demethylwyosine synthase activity"/>
    <property type="evidence" value="ECO:0007669"/>
    <property type="project" value="UniProtKB-EC"/>
</dbReference>
<name>A0A4Q9KYT7_9MICR</name>
<keyword evidence="16" id="KW-1185">Reference proteome</keyword>
<organism evidence="15 16">
    <name type="scientific">Hamiltosporidium magnivora</name>
    <dbReference type="NCBI Taxonomy" id="148818"/>
    <lineage>
        <taxon>Eukaryota</taxon>
        <taxon>Fungi</taxon>
        <taxon>Fungi incertae sedis</taxon>
        <taxon>Microsporidia</taxon>
        <taxon>Dubosqiidae</taxon>
        <taxon>Hamiltosporidium</taxon>
    </lineage>
</organism>
<dbReference type="PANTHER" id="PTHR13930">
    <property type="entry name" value="S-ADENOSYL-L-METHIONINE-DEPENDENT TRNA 4-DEMETHYLWYOSINE SYNTHASE"/>
    <property type="match status" value="1"/>
</dbReference>
<evidence type="ECO:0000256" key="8">
    <source>
        <dbReference type="ARBA" id="ARBA00022723"/>
    </source>
</evidence>
<comment type="cofactor">
    <cofactor evidence="1">
        <name>[4Fe-4S] cluster</name>
        <dbReference type="ChEBI" id="CHEBI:49883"/>
    </cofactor>
</comment>
<dbReference type="Pfam" id="PF00258">
    <property type="entry name" value="Flavodoxin_1"/>
    <property type="match status" value="1"/>
</dbReference>
<evidence type="ECO:0000259" key="14">
    <source>
        <dbReference type="PROSITE" id="PS51918"/>
    </source>
</evidence>
<dbReference type="PANTHER" id="PTHR13930:SF0">
    <property type="entry name" value="S-ADENOSYL-L-METHIONINE-DEPENDENT TRNA 4-DEMETHYLWYOSINE SYNTHASE TYW1-RELATED"/>
    <property type="match status" value="1"/>
</dbReference>
<protein>
    <recommendedName>
        <fullName evidence="4">tRNA 4-demethylwyosine synthase (AdoMet-dependent)</fullName>
        <ecNumber evidence="4">4.1.3.44</ecNumber>
    </recommendedName>
</protein>
<evidence type="ECO:0000313" key="16">
    <source>
        <dbReference type="Proteomes" id="UP000291404"/>
    </source>
</evidence>
<evidence type="ECO:0000256" key="11">
    <source>
        <dbReference type="ARBA" id="ARBA00023239"/>
    </source>
</evidence>
<dbReference type="EMBL" id="PITI01001721">
    <property type="protein sequence ID" value="TBU00177.1"/>
    <property type="molecule type" value="Genomic_DNA"/>
</dbReference>
<comment type="catalytic activity">
    <reaction evidence="12">
        <text>N(1)-methylguanosine(37) in tRNA(Phe) + pyruvate + S-adenosyl-L-methionine = 4-demethylwyosine(37) in tRNA(Phe) + 5'-deoxyadenosine + L-methionine + CO2 + H2O</text>
        <dbReference type="Rhea" id="RHEA:36347"/>
        <dbReference type="Rhea" id="RHEA-COMP:10164"/>
        <dbReference type="Rhea" id="RHEA-COMP:10165"/>
        <dbReference type="ChEBI" id="CHEBI:15361"/>
        <dbReference type="ChEBI" id="CHEBI:15377"/>
        <dbReference type="ChEBI" id="CHEBI:16526"/>
        <dbReference type="ChEBI" id="CHEBI:17319"/>
        <dbReference type="ChEBI" id="CHEBI:57844"/>
        <dbReference type="ChEBI" id="CHEBI:59789"/>
        <dbReference type="ChEBI" id="CHEBI:64315"/>
        <dbReference type="ChEBI" id="CHEBI:73542"/>
        <dbReference type="EC" id="4.1.3.44"/>
    </reaction>
</comment>
<evidence type="ECO:0000313" key="15">
    <source>
        <dbReference type="EMBL" id="TBU00177.1"/>
    </source>
</evidence>
<dbReference type="UniPathway" id="UPA00375"/>
<dbReference type="InterPro" id="IPR058240">
    <property type="entry name" value="rSAM_sf"/>
</dbReference>
<dbReference type="GO" id="GO:0008033">
    <property type="term" value="P:tRNA processing"/>
    <property type="evidence" value="ECO:0007669"/>
    <property type="project" value="UniProtKB-KW"/>
</dbReference>
<dbReference type="PROSITE" id="PS50902">
    <property type="entry name" value="FLAVODOXIN_LIKE"/>
    <property type="match status" value="1"/>
</dbReference>
<keyword evidence="7" id="KW-0819">tRNA processing</keyword>
<accession>A0A4Q9KYT7</accession>
<comment type="caution">
    <text evidence="15">The sequence shown here is derived from an EMBL/GenBank/DDBJ whole genome shotgun (WGS) entry which is preliminary data.</text>
</comment>
<keyword evidence="9" id="KW-0408">Iron</keyword>
<keyword evidence="11" id="KW-0456">Lyase</keyword>
<evidence type="ECO:0000256" key="5">
    <source>
        <dbReference type="ARBA" id="ARBA00022485"/>
    </source>
</evidence>
<sequence length="552" mass="63089">MSVNIFYATETNKSLKYAIKLSDALISKNIDVGVHSFDDYFYSEIALFITSTFYDGQVPKNGRVFFKKLKIAAKNNDLEFKPPKFFAIFGLGSTAYLSLFNLVAKQIYGYLITLNSISMLSPVYSDEYGDMEAVFDNWVSNVCDSLTNNNYQTNQNPKSSEIIDTNNKPDVSDIEDLSLMLTPSLSKNLKKQGYSLVGTHSAVKLCRWTKSMLKGRGGCYKNTFYGIISSSCMEATPNLACANKCVFCWRHYTNPVGTKWRWNADEPDKILKGMLEEQNKLINSVINGVKTEINKFKGVKHCALSLVGEPVMYVHINKLIELFHKEKISTFLVTNGQFPDQMRALKDVTQLYLSIDAGDPVSLREIGRPLFTDYWERLLECIDILKEKRGRTVFRLTLVKGINDETTDSNKEEQERNENILGGYISLIKRGTPDFVEIKGVTFCGWTQDSGLSMKNVPYHNDVINFAIQLINGLEGYEIACEHEHSCCILIANTKYKKNQKWYTWINFDKFNEDLQGIEYSCETPDWALFGSREKGFNPNETRYQRKKNQIK</sequence>
<evidence type="ECO:0000259" key="13">
    <source>
        <dbReference type="PROSITE" id="PS50902"/>
    </source>
</evidence>
<feature type="domain" description="Radical SAM core" evidence="14">
    <location>
        <begin position="225"/>
        <end position="478"/>
    </location>
</feature>
<dbReference type="Pfam" id="PF08608">
    <property type="entry name" value="Wyosine_form"/>
    <property type="match status" value="1"/>
</dbReference>
<dbReference type="SUPFAM" id="SSF52218">
    <property type="entry name" value="Flavoproteins"/>
    <property type="match status" value="1"/>
</dbReference>
<evidence type="ECO:0000256" key="4">
    <source>
        <dbReference type="ARBA" id="ARBA00012821"/>
    </source>
</evidence>
<keyword evidence="5" id="KW-0004">4Fe-4S</keyword>
<dbReference type="GO" id="GO:0051539">
    <property type="term" value="F:4 iron, 4 sulfur cluster binding"/>
    <property type="evidence" value="ECO:0007669"/>
    <property type="project" value="UniProtKB-KW"/>
</dbReference>
<dbReference type="VEuPathDB" id="MicrosporidiaDB:CWI39_1563p0010"/>
<evidence type="ECO:0000256" key="10">
    <source>
        <dbReference type="ARBA" id="ARBA00023014"/>
    </source>
</evidence>
<keyword evidence="8" id="KW-0479">Metal-binding</keyword>
<proteinExistence type="inferred from homology"/>